<dbReference type="RefSeq" id="XP_006689719.1">
    <property type="nucleotide sequence ID" value="XM_006689656.1"/>
</dbReference>
<reference evidence="9 10" key="1">
    <citation type="journal article" date="2011" name="Proc. Natl. Acad. Sci. U.S.A.">
        <title>Comparative genomics of xylose-fermenting fungi for enhanced biofuel production.</title>
        <authorList>
            <person name="Wohlbach D.J."/>
            <person name="Kuo A."/>
            <person name="Sato T.K."/>
            <person name="Potts K.M."/>
            <person name="Salamov A.A."/>
            <person name="LaButti K.M."/>
            <person name="Sun H."/>
            <person name="Clum A."/>
            <person name="Pangilinan J.L."/>
            <person name="Lindquist E.A."/>
            <person name="Lucas S."/>
            <person name="Lapidus A."/>
            <person name="Jin M."/>
            <person name="Gunawan C."/>
            <person name="Balan V."/>
            <person name="Dale B.E."/>
            <person name="Jeffries T.W."/>
            <person name="Zinkel R."/>
            <person name="Barry K.W."/>
            <person name="Grigoriev I.V."/>
            <person name="Gasch A.P."/>
        </authorList>
    </citation>
    <scope>NUCLEOTIDE SEQUENCE [LARGE SCALE GENOMIC DNA]</scope>
    <source>
        <strain evidence="10">ATCC 10573 / BCRC 21748 / CBS 615 / JCM 9827 / NBRC 10315 / NRRL Y-1498 / VKM Y-70</strain>
    </source>
</reference>
<dbReference type="AlphaFoldDB" id="G3BEA9"/>
<feature type="transmembrane region" description="Helical" evidence="8">
    <location>
        <begin position="446"/>
        <end position="463"/>
    </location>
</feature>
<dbReference type="Gene3D" id="1.10.3080.10">
    <property type="entry name" value="Clc chloride channel"/>
    <property type="match status" value="1"/>
</dbReference>
<keyword evidence="5" id="KW-0406">Ion transport</keyword>
<keyword evidence="6 8" id="KW-0472">Membrane</keyword>
<dbReference type="EMBL" id="GL996528">
    <property type="protein sequence ID" value="EGV60505.1"/>
    <property type="molecule type" value="Genomic_DNA"/>
</dbReference>
<feature type="transmembrane region" description="Helical" evidence="8">
    <location>
        <begin position="577"/>
        <end position="599"/>
    </location>
</feature>
<keyword evidence="7" id="KW-0868">Chloride</keyword>
<dbReference type="PANTHER" id="PTHR45711:SF3">
    <property type="entry name" value="CLC CHANNEL"/>
    <property type="match status" value="1"/>
</dbReference>
<organism evidence="10">
    <name type="scientific">Candida tenuis (strain ATCC 10573 / BCRC 21748 / CBS 615 / JCM 9827 / NBRC 10315 / NRRL Y-1498 / VKM Y-70)</name>
    <name type="common">Yeast</name>
    <name type="synonym">Yamadazyma tenuis</name>
    <dbReference type="NCBI Taxonomy" id="590646"/>
    <lineage>
        <taxon>Eukaryota</taxon>
        <taxon>Fungi</taxon>
        <taxon>Dikarya</taxon>
        <taxon>Ascomycota</taxon>
        <taxon>Saccharomycotina</taxon>
        <taxon>Pichiomycetes</taxon>
        <taxon>Debaryomycetaceae</taxon>
        <taxon>Yamadazyma</taxon>
    </lineage>
</organism>
<evidence type="ECO:0000256" key="5">
    <source>
        <dbReference type="ARBA" id="ARBA00023065"/>
    </source>
</evidence>
<feature type="transmembrane region" description="Helical" evidence="8">
    <location>
        <begin position="606"/>
        <end position="625"/>
    </location>
</feature>
<evidence type="ECO:0000256" key="8">
    <source>
        <dbReference type="SAM" id="Phobius"/>
    </source>
</evidence>
<feature type="transmembrane region" description="Helical" evidence="8">
    <location>
        <begin position="178"/>
        <end position="195"/>
    </location>
</feature>
<dbReference type="GO" id="GO:0005886">
    <property type="term" value="C:plasma membrane"/>
    <property type="evidence" value="ECO:0007669"/>
    <property type="project" value="TreeGrafter"/>
</dbReference>
<dbReference type="HOGENOM" id="CLU_003181_2_0_1"/>
<dbReference type="GO" id="GO:0005769">
    <property type="term" value="C:early endosome"/>
    <property type="evidence" value="ECO:0007669"/>
    <property type="project" value="TreeGrafter"/>
</dbReference>
<feature type="transmembrane region" description="Helical" evidence="8">
    <location>
        <begin position="693"/>
        <end position="713"/>
    </location>
</feature>
<dbReference type="Proteomes" id="UP000000707">
    <property type="component" value="Unassembled WGS sequence"/>
</dbReference>
<sequence length="998" mass="112130">MSPNPIQQSGLNPKEELDFSNIDSVITSPKRHASTVPSSPSHLNVRFDKDQDKVRDAQKLNKIKSLGKIDIRSPIINHVFTSNSDLLQPNDDMSLYTPGTHTSVASRILSYVPETLYSIRNYYNDFTTIDWADAFIKTNRIQYELHHKHWITEGSSDQELSKNKIPLYYRAYHMMGRWVLIVLIAFVFSLVAYAIDKFEILFVGIKHGYCSTNWLASQVACCSEPHSPTKGFLRRNVFQSGFVMKSDVQEQCPSWISWSTYFSYTSWGHYIRFDYFIYVILSVLLAVIACFITLTTEIANRIPAASTEADDEEDGDQDNRRMKYTTGKKMYTAAGSGVPEVKTILSGFVIRRFLGTYTFLAKTTALVFAIASGMALGKEGPYVHLATAVGNILSRLFPFVSNNELIQKQILSAAASSGVALAFGSPLGGVLFILEEINHSLPSFQLFQIFFCAIISTLFLKFLDPYGTGNTVLFELNYTSDWNAIELIFFIIIGLAGGVFGALFVKFVAWWPKVFRSKKLIQEHPMLEVVLIAAITGIITFWNPYTKQATTELVLDLATPCSGEKDRTLCPTKGEEFIWESGSLLFALIIKIVLTFITFGLRLPMGVYVPSMVIGALFGRLFGTILEWINYTYSLSLIEAPIGAGAVNLICQKGQNCIDLGIYSMIGAGAFMAGVTRMNITLVTILFEITSSYTYVLPISISIAVANWMGNLIEQNSLYESLLIAYDYPFMSPETEPIDPLRTAGDIIETSVKYNDIDSEPNIQRIRPISGIARPMVPTLSTANLEAAMDQDSSTKMYIDITSSPYVLTSILKQKLLLLASKSLLDGCIALIKSKVCVGIIFFPELEICIDKIDQFCMEYEINEDLYCIVGDEEKYYFGNPAIDTLRDPIKFNLNVLKSSPACQSNDMDYFIYHSVDQDTDNNKLLTVYSSLMSLIDFTKHINYSPIFLNYNSELSLAHLVFDKIGNRVIVLLKDGQYYGVLHKKTLIDFIRRDNYNH</sequence>
<feature type="transmembrane region" description="Helical" evidence="8">
    <location>
        <begin position="526"/>
        <end position="545"/>
    </location>
</feature>
<dbReference type="SUPFAM" id="SSF81340">
    <property type="entry name" value="Clc chloride channel"/>
    <property type="match status" value="1"/>
</dbReference>
<dbReference type="eggNOG" id="KOG0475">
    <property type="taxonomic scope" value="Eukaryota"/>
</dbReference>
<evidence type="ECO:0000256" key="2">
    <source>
        <dbReference type="ARBA" id="ARBA00022448"/>
    </source>
</evidence>
<feature type="transmembrane region" description="Helical" evidence="8">
    <location>
        <begin position="354"/>
        <end position="376"/>
    </location>
</feature>
<dbReference type="InterPro" id="IPR001807">
    <property type="entry name" value="ClC"/>
</dbReference>
<feature type="transmembrane region" description="Helical" evidence="8">
    <location>
        <begin position="410"/>
        <end position="434"/>
    </location>
</feature>
<dbReference type="InterPro" id="IPR014743">
    <property type="entry name" value="Cl-channel_core"/>
</dbReference>
<dbReference type="GeneID" id="18250025"/>
<evidence type="ECO:0000256" key="1">
    <source>
        <dbReference type="ARBA" id="ARBA00004141"/>
    </source>
</evidence>
<keyword evidence="4 8" id="KW-1133">Transmembrane helix</keyword>
<dbReference type="PANTHER" id="PTHR45711">
    <property type="entry name" value="CHLORIDE CHANNEL PROTEIN"/>
    <property type="match status" value="1"/>
</dbReference>
<evidence type="ECO:0000313" key="9">
    <source>
        <dbReference type="EMBL" id="EGV60505.1"/>
    </source>
</evidence>
<keyword evidence="10" id="KW-1185">Reference proteome</keyword>
<keyword evidence="2" id="KW-0813">Transport</keyword>
<keyword evidence="3 8" id="KW-0812">Transmembrane</keyword>
<accession>G3BEA9</accession>
<dbReference type="KEGG" id="cten:18250025"/>
<dbReference type="CDD" id="cd03684">
    <property type="entry name" value="ClC_3_like"/>
    <property type="match status" value="1"/>
</dbReference>
<comment type="subcellular location">
    <subcellularLocation>
        <location evidence="1">Membrane</location>
        <topology evidence="1">Multi-pass membrane protein</topology>
    </subcellularLocation>
</comment>
<dbReference type="GO" id="GO:0005794">
    <property type="term" value="C:Golgi apparatus"/>
    <property type="evidence" value="ECO:0007669"/>
    <property type="project" value="TreeGrafter"/>
</dbReference>
<evidence type="ECO:0000256" key="6">
    <source>
        <dbReference type="ARBA" id="ARBA00023136"/>
    </source>
</evidence>
<feature type="transmembrane region" description="Helical" evidence="8">
    <location>
        <begin position="275"/>
        <end position="294"/>
    </location>
</feature>
<dbReference type="PRINTS" id="PR00762">
    <property type="entry name" value="CLCHANNEL"/>
</dbReference>
<dbReference type="OrthoDB" id="44789at2759"/>
<evidence type="ECO:0000256" key="3">
    <source>
        <dbReference type="ARBA" id="ARBA00022692"/>
    </source>
</evidence>
<proteinExistence type="predicted"/>
<dbReference type="Pfam" id="PF00654">
    <property type="entry name" value="Voltage_CLC"/>
    <property type="match status" value="1"/>
</dbReference>
<evidence type="ECO:0000256" key="4">
    <source>
        <dbReference type="ARBA" id="ARBA00022989"/>
    </source>
</evidence>
<feature type="transmembrane region" description="Helical" evidence="8">
    <location>
        <begin position="483"/>
        <end position="505"/>
    </location>
</feature>
<dbReference type="GO" id="GO:0005247">
    <property type="term" value="F:voltage-gated chloride channel activity"/>
    <property type="evidence" value="ECO:0007669"/>
    <property type="project" value="TreeGrafter"/>
</dbReference>
<evidence type="ECO:0000256" key="7">
    <source>
        <dbReference type="ARBA" id="ARBA00023214"/>
    </source>
</evidence>
<gene>
    <name evidence="9" type="ORF">CANTEDRAFT_136980</name>
</gene>
<name>G3BEA9_CANTC</name>
<evidence type="ECO:0000313" key="10">
    <source>
        <dbReference type="Proteomes" id="UP000000707"/>
    </source>
</evidence>
<protein>
    <submittedName>
        <fullName evidence="9">Clc chloride channel</fullName>
    </submittedName>
</protein>